<name>A0A221SYL3_9DEIO</name>
<feature type="domain" description="DNA primase/polymerase bifunctional N-terminal" evidence="2">
    <location>
        <begin position="39"/>
        <end position="209"/>
    </location>
</feature>
<keyword evidence="4" id="KW-1185">Reference proteome</keyword>
<gene>
    <name evidence="3" type="ORF">DFI_12785</name>
</gene>
<organism evidence="3 4">
    <name type="scientific">Deinococcus ficus</name>
    <dbReference type="NCBI Taxonomy" id="317577"/>
    <lineage>
        <taxon>Bacteria</taxon>
        <taxon>Thermotogati</taxon>
        <taxon>Deinococcota</taxon>
        <taxon>Deinococci</taxon>
        <taxon>Deinococcales</taxon>
        <taxon>Deinococcaceae</taxon>
        <taxon>Deinococcus</taxon>
    </lineage>
</organism>
<evidence type="ECO:0000313" key="4">
    <source>
        <dbReference type="Proteomes" id="UP000259030"/>
    </source>
</evidence>
<evidence type="ECO:0000256" key="1">
    <source>
        <dbReference type="SAM" id="MobiDB-lite"/>
    </source>
</evidence>
<dbReference type="InterPro" id="IPR027417">
    <property type="entry name" value="P-loop_NTPase"/>
</dbReference>
<evidence type="ECO:0000259" key="2">
    <source>
        <dbReference type="SMART" id="SM00943"/>
    </source>
</evidence>
<accession>A0A221SYL3</accession>
<protein>
    <recommendedName>
        <fullName evidence="2">DNA primase/polymerase bifunctional N-terminal domain-containing protein</fullName>
    </recommendedName>
</protein>
<dbReference type="Proteomes" id="UP000259030">
    <property type="component" value="Chromosome"/>
</dbReference>
<sequence>MAGSPGRRAGVPESRGRPVNADTITAALRAAPRTLGEHAYHYTSVLGFGVTPTQGKRAYLPNWNSPENALRDPQSTQAHFERTNDNIGLVHAASGTATFDVDNEEYMRKLFAEFGRDWDKLKAQSPYRIRGQKGEKPLFLIPEGVTLRSHKLVITCPKTGKKVTVCELRTGQMQDLLPPSIHPITKEPYVWVNGPPRSRDDIPVLSGELLDLWLNWEAALPLMLAALGQTDVAPQAHVSRTPTESHEELGNESVIELFNTHHTPGEVLERNGYTRSGNHSWVFPDSTTGSAGVHLLPDSRPLRVYSHHQADPLCTEHGHDAFSVFTILEHGGNLHQAVKAAAQELGLPFMKKSNKPGEASHEGRPAGNHSEPRISKGTRALQLVLDKGEPWRDDAGQAYITVPGKGCLEHHRLSSRGAKDYVGDLFFDSEERMLGGPALSEVIDALSARARRSGQVYPTGQRVKHWQGKSYLDLGREDWLIVAVEDGDWHLVPAADCPVRFTRSPQMKALPLPERGGSLGQLSELLNTDRKGLILCTAFLLGALSARGPYPHLAFKGEQGVGKSTAASTLQRLIDPSTANRRRAPRKEQDLFIAARSSHVLSFDNLSSISADLSDSLCALSTGGAFATRTLHTNDEETVLQAMRPAILNGIADLLTRADLAERTLLVELQRIDASQRLTEQALEERFTDLHPQLLGALLTALAVGLQNLEQTHLERPPRLADFARLIVAAEPALPWEPGDFLQVYADMQEEAARVILEGDDLAQALRTFLDERRHWEGPINLLLNLLNEQEGLMAGYSRPAVDWPRNPRALGERLRRLAPPLSKTGYATTYMGRRKGGMHYRLQKVQV</sequence>
<dbReference type="SUPFAM" id="SSF56747">
    <property type="entry name" value="Prim-pol domain"/>
    <property type="match status" value="1"/>
</dbReference>
<reference evidence="3 4" key="1">
    <citation type="submission" date="2017-05" db="EMBL/GenBank/DDBJ databases">
        <title>The complete genome sequence of Deinococcus ficus isolated from the rhizosphere of the Ficus religiosa L. in Taiwan.</title>
        <authorList>
            <person name="Wu K.-M."/>
            <person name="Liao T.-L."/>
            <person name="Liu Y.-M."/>
            <person name="Young C.-C."/>
            <person name="Tsai S.-F."/>
        </authorList>
    </citation>
    <scope>NUCLEOTIDE SEQUENCE [LARGE SCALE GENOMIC DNA]</scope>
    <source>
        <strain evidence="3 4">CC-FR2-10</strain>
    </source>
</reference>
<dbReference type="InterPro" id="IPR015330">
    <property type="entry name" value="DNA_primase/pol_bifunc_N"/>
</dbReference>
<dbReference type="Pfam" id="PF09250">
    <property type="entry name" value="Prim-Pol"/>
    <property type="match status" value="1"/>
</dbReference>
<dbReference type="EMBL" id="CP021081">
    <property type="protein sequence ID" value="ASN81748.1"/>
    <property type="molecule type" value="Genomic_DNA"/>
</dbReference>
<dbReference type="SUPFAM" id="SSF52540">
    <property type="entry name" value="P-loop containing nucleoside triphosphate hydrolases"/>
    <property type="match status" value="1"/>
</dbReference>
<feature type="region of interest" description="Disordered" evidence="1">
    <location>
        <begin position="1"/>
        <end position="22"/>
    </location>
</feature>
<feature type="compositionally biased region" description="Basic and acidic residues" evidence="1">
    <location>
        <begin position="358"/>
        <end position="374"/>
    </location>
</feature>
<dbReference type="KEGG" id="dfc:DFI_12785"/>
<dbReference type="SMART" id="SM00943">
    <property type="entry name" value="Prim-Pol"/>
    <property type="match status" value="1"/>
</dbReference>
<evidence type="ECO:0000313" key="3">
    <source>
        <dbReference type="EMBL" id="ASN81748.1"/>
    </source>
</evidence>
<proteinExistence type="predicted"/>
<dbReference type="AlphaFoldDB" id="A0A221SYL3"/>
<feature type="region of interest" description="Disordered" evidence="1">
    <location>
        <begin position="351"/>
        <end position="376"/>
    </location>
</feature>